<dbReference type="InterPro" id="IPR039355">
    <property type="entry name" value="Transcription_factor_GATA"/>
</dbReference>
<dbReference type="AlphaFoldDB" id="A0A8H3IYR7"/>
<dbReference type="EMBL" id="CAJPDS010000077">
    <property type="protein sequence ID" value="CAF9934730.1"/>
    <property type="molecule type" value="Genomic_DNA"/>
</dbReference>
<keyword evidence="7" id="KW-0804">Transcription</keyword>
<dbReference type="GO" id="GO:0005634">
    <property type="term" value="C:nucleus"/>
    <property type="evidence" value="ECO:0007669"/>
    <property type="project" value="UniProtKB-SubCell"/>
</dbReference>
<evidence type="ECO:0000256" key="10">
    <source>
        <dbReference type="SAM" id="MobiDB-lite"/>
    </source>
</evidence>
<keyword evidence="4" id="KW-0862">Zinc</keyword>
<feature type="domain" description="GATA-type" evidence="11">
    <location>
        <begin position="89"/>
        <end position="136"/>
    </location>
</feature>
<feature type="compositionally biased region" description="Basic and acidic residues" evidence="10">
    <location>
        <begin position="299"/>
        <end position="336"/>
    </location>
</feature>
<keyword evidence="8" id="KW-0539">Nucleus</keyword>
<keyword evidence="5" id="KW-0805">Transcription regulation</keyword>
<evidence type="ECO:0000313" key="12">
    <source>
        <dbReference type="EMBL" id="CAF9934730.1"/>
    </source>
</evidence>
<accession>A0A8H3IYR7</accession>
<reference evidence="12" key="1">
    <citation type="submission" date="2021-03" db="EMBL/GenBank/DDBJ databases">
        <authorList>
            <person name="Tagirdzhanova G."/>
        </authorList>
    </citation>
    <scope>NUCLEOTIDE SEQUENCE</scope>
</reference>
<dbReference type="FunFam" id="3.30.50.10:FF:000007">
    <property type="entry name" value="Nitrogen regulatory AreA, N-terminal"/>
    <property type="match status" value="1"/>
</dbReference>
<evidence type="ECO:0000259" key="11">
    <source>
        <dbReference type="PROSITE" id="PS50114"/>
    </source>
</evidence>
<dbReference type="GO" id="GO:0000981">
    <property type="term" value="F:DNA-binding transcription factor activity, RNA polymerase II-specific"/>
    <property type="evidence" value="ECO:0007669"/>
    <property type="project" value="TreeGrafter"/>
</dbReference>
<evidence type="ECO:0000256" key="8">
    <source>
        <dbReference type="ARBA" id="ARBA00023242"/>
    </source>
</evidence>
<evidence type="ECO:0000256" key="4">
    <source>
        <dbReference type="ARBA" id="ARBA00022833"/>
    </source>
</evidence>
<proteinExistence type="predicted"/>
<keyword evidence="13" id="KW-1185">Reference proteome</keyword>
<dbReference type="PANTHER" id="PTHR10071:SF281">
    <property type="entry name" value="BOX A-BINDING FACTOR-RELATED"/>
    <property type="match status" value="1"/>
</dbReference>
<comment type="subcellular location">
    <subcellularLocation>
        <location evidence="1">Nucleus</location>
    </subcellularLocation>
</comment>
<dbReference type="SUPFAM" id="SSF57716">
    <property type="entry name" value="Glucocorticoid receptor-like (DNA-binding domain)"/>
    <property type="match status" value="1"/>
</dbReference>
<evidence type="ECO:0000313" key="13">
    <source>
        <dbReference type="Proteomes" id="UP000664521"/>
    </source>
</evidence>
<dbReference type="InterPro" id="IPR000679">
    <property type="entry name" value="Znf_GATA"/>
</dbReference>
<feature type="region of interest" description="Disordered" evidence="10">
    <location>
        <begin position="299"/>
        <end position="349"/>
    </location>
</feature>
<dbReference type="PANTHER" id="PTHR10071">
    <property type="entry name" value="TRANSCRIPTION FACTOR GATA FAMILY MEMBER"/>
    <property type="match status" value="1"/>
</dbReference>
<evidence type="ECO:0000256" key="7">
    <source>
        <dbReference type="ARBA" id="ARBA00023163"/>
    </source>
</evidence>
<evidence type="ECO:0000256" key="1">
    <source>
        <dbReference type="ARBA" id="ARBA00004123"/>
    </source>
</evidence>
<dbReference type="CDD" id="cd00202">
    <property type="entry name" value="ZnF_GATA"/>
    <property type="match status" value="1"/>
</dbReference>
<keyword evidence="3 9" id="KW-0863">Zinc-finger</keyword>
<dbReference type="InterPro" id="IPR013088">
    <property type="entry name" value="Znf_NHR/GATA"/>
</dbReference>
<dbReference type="GO" id="GO:0000978">
    <property type="term" value="F:RNA polymerase II cis-regulatory region sequence-specific DNA binding"/>
    <property type="evidence" value="ECO:0007669"/>
    <property type="project" value="TreeGrafter"/>
</dbReference>
<evidence type="ECO:0000256" key="6">
    <source>
        <dbReference type="ARBA" id="ARBA00023063"/>
    </source>
</evidence>
<evidence type="ECO:0000256" key="9">
    <source>
        <dbReference type="PROSITE-ProRule" id="PRU00094"/>
    </source>
</evidence>
<dbReference type="InterPro" id="IPR056998">
    <property type="entry name" value="Asd-4/GZF3_helical"/>
</dbReference>
<dbReference type="Pfam" id="PF00320">
    <property type="entry name" value="GATA"/>
    <property type="match status" value="1"/>
</dbReference>
<sequence length="349" mass="37910">MAPAATESRVPSPSANPSPDASRAPANAPYQQQDDSPNSTQAALSTLASVASAPASQLRAYSNMGQSMIYATASPAATSGGQGNVPPVCQNCGTSTTPLWRRDELGSVLCNACGLFLKLHGTARPISLKTDVIKSRNRVKTSVQGQKRKSLFDANGQPINPSEEALPTPSHPNHINGRIPPKVTSGDSNHSNSPVSRTDTPSIQHPSNIAPQHMFDGVSLSNHDFQSSSLPSLNLRQPSPGSTSSQNDRHLEPPQTYDGLLQVNNRLRTRVTELELINDLFKTEVSKLDMTQQLLEQSKQRETELKRQLEEMEQELHDLRDGSSAEPRAKRPRVEEGSEYPDPPQPFMT</sequence>
<name>A0A8H3IYR7_9LECA</name>
<dbReference type="Proteomes" id="UP000664521">
    <property type="component" value="Unassembled WGS sequence"/>
</dbReference>
<feature type="compositionally biased region" description="Polar residues" evidence="10">
    <location>
        <begin position="219"/>
        <end position="246"/>
    </location>
</feature>
<keyword evidence="2" id="KW-0479">Metal-binding</keyword>
<dbReference type="PRINTS" id="PR00619">
    <property type="entry name" value="GATAZNFINGER"/>
</dbReference>
<evidence type="ECO:0000256" key="5">
    <source>
        <dbReference type="ARBA" id="ARBA00023015"/>
    </source>
</evidence>
<dbReference type="GO" id="GO:0008270">
    <property type="term" value="F:zinc ion binding"/>
    <property type="evidence" value="ECO:0007669"/>
    <property type="project" value="UniProtKB-KW"/>
</dbReference>
<dbReference type="GO" id="GO:0045944">
    <property type="term" value="P:positive regulation of transcription by RNA polymerase II"/>
    <property type="evidence" value="ECO:0007669"/>
    <property type="project" value="TreeGrafter"/>
</dbReference>
<comment type="caution">
    <text evidence="12">The sequence shown here is derived from an EMBL/GenBank/DDBJ whole genome shotgun (WGS) entry which is preliminary data.</text>
</comment>
<gene>
    <name evidence="12" type="ORF">HETSPECPRED_009335</name>
</gene>
<evidence type="ECO:0000256" key="2">
    <source>
        <dbReference type="ARBA" id="ARBA00022723"/>
    </source>
</evidence>
<dbReference type="PROSITE" id="PS00344">
    <property type="entry name" value="GATA_ZN_FINGER_1"/>
    <property type="match status" value="1"/>
</dbReference>
<dbReference type="PROSITE" id="PS50114">
    <property type="entry name" value="GATA_ZN_FINGER_2"/>
    <property type="match status" value="1"/>
</dbReference>
<dbReference type="OrthoDB" id="515401at2759"/>
<feature type="compositionally biased region" description="Low complexity" evidence="10">
    <location>
        <begin position="11"/>
        <end position="29"/>
    </location>
</feature>
<feature type="region of interest" description="Disordered" evidence="10">
    <location>
        <begin position="1"/>
        <end position="43"/>
    </location>
</feature>
<dbReference type="Gene3D" id="3.30.50.10">
    <property type="entry name" value="Erythroid Transcription Factor GATA-1, subunit A"/>
    <property type="match status" value="1"/>
</dbReference>
<dbReference type="SMART" id="SM00401">
    <property type="entry name" value="ZnF_GATA"/>
    <property type="match status" value="1"/>
</dbReference>
<keyword evidence="6" id="KW-0534">Nitrate assimilation</keyword>
<protein>
    <recommendedName>
        <fullName evidence="11">GATA-type domain-containing protein</fullName>
    </recommendedName>
</protein>
<feature type="region of interest" description="Disordered" evidence="10">
    <location>
        <begin position="136"/>
        <end position="258"/>
    </location>
</feature>
<organism evidence="12 13">
    <name type="scientific">Heterodermia speciosa</name>
    <dbReference type="NCBI Taxonomy" id="116794"/>
    <lineage>
        <taxon>Eukaryota</taxon>
        <taxon>Fungi</taxon>
        <taxon>Dikarya</taxon>
        <taxon>Ascomycota</taxon>
        <taxon>Pezizomycotina</taxon>
        <taxon>Lecanoromycetes</taxon>
        <taxon>OSLEUM clade</taxon>
        <taxon>Lecanoromycetidae</taxon>
        <taxon>Caliciales</taxon>
        <taxon>Physciaceae</taxon>
        <taxon>Heterodermia</taxon>
    </lineage>
</organism>
<dbReference type="GO" id="GO:0000122">
    <property type="term" value="P:negative regulation of transcription by RNA polymerase II"/>
    <property type="evidence" value="ECO:0007669"/>
    <property type="project" value="TreeGrafter"/>
</dbReference>
<feature type="compositionally biased region" description="Polar residues" evidence="10">
    <location>
        <begin position="185"/>
        <end position="210"/>
    </location>
</feature>
<evidence type="ECO:0000256" key="3">
    <source>
        <dbReference type="ARBA" id="ARBA00022771"/>
    </source>
</evidence>
<dbReference type="Pfam" id="PF25026">
    <property type="entry name" value="Asd-4"/>
    <property type="match status" value="1"/>
</dbReference>